<dbReference type="EC" id="2.7.1.-" evidence="5"/>
<dbReference type="PANTHER" id="PTHR12684">
    <property type="entry name" value="PUTATIVE PHOSPHOTRANSFERASE"/>
    <property type="match status" value="1"/>
</dbReference>
<dbReference type="InterPro" id="IPR002745">
    <property type="entry name" value="Ptrans_KptA/Tpt1"/>
</dbReference>
<keyword evidence="2 5" id="KW-0808">Transferase</keyword>
<dbReference type="AlphaFoldDB" id="A0AAE3XSW8"/>
<evidence type="ECO:0000256" key="1">
    <source>
        <dbReference type="ARBA" id="ARBA00009836"/>
    </source>
</evidence>
<dbReference type="Gene3D" id="3.20.170.30">
    <property type="match status" value="1"/>
</dbReference>
<dbReference type="GO" id="GO:0006388">
    <property type="term" value="P:tRNA splicing, via endonucleolytic cleavage and ligation"/>
    <property type="evidence" value="ECO:0007669"/>
    <property type="project" value="UniProtKB-UniRule"/>
</dbReference>
<evidence type="ECO:0000313" key="6">
    <source>
        <dbReference type="EMBL" id="MDR6241009.1"/>
    </source>
</evidence>
<dbReference type="Proteomes" id="UP001185092">
    <property type="component" value="Unassembled WGS sequence"/>
</dbReference>
<dbReference type="EMBL" id="JAVDQD010000006">
    <property type="protein sequence ID" value="MDR6241009.1"/>
    <property type="molecule type" value="Genomic_DNA"/>
</dbReference>
<dbReference type="InterPro" id="IPR042080">
    <property type="entry name" value="RNA_2'-PTrans_N"/>
</dbReference>
<comment type="function">
    <text evidence="4 5">Removes the 2'-phosphate from RNA via an intermediate in which the phosphate is ADP-ribosylated by NAD followed by a presumed transesterification to release the RNA and generate ADP-ribose 1''-2''-cyclic phosphate (APPR&gt;P). May function as an ADP-ribosylase.</text>
</comment>
<comment type="caution">
    <text evidence="6">The sequence shown here is derived from an EMBL/GenBank/DDBJ whole genome shotgun (WGS) entry which is preliminary data.</text>
</comment>
<dbReference type="NCBIfam" id="NF002014">
    <property type="entry name" value="PRK00819.1-4"/>
    <property type="match status" value="1"/>
</dbReference>
<dbReference type="GO" id="GO:0003950">
    <property type="term" value="F:NAD+ poly-ADP-ribosyltransferase activity"/>
    <property type="evidence" value="ECO:0007669"/>
    <property type="project" value="InterPro"/>
</dbReference>
<accession>A0AAE3XSW8</accession>
<dbReference type="PANTHER" id="PTHR12684:SF2">
    <property type="entry name" value="TRNA 2'-PHOSPHOTRANSFERASE 1"/>
    <property type="match status" value="1"/>
</dbReference>
<evidence type="ECO:0000256" key="3">
    <source>
        <dbReference type="ARBA" id="ARBA00023027"/>
    </source>
</evidence>
<reference evidence="6" key="1">
    <citation type="submission" date="2023-07" db="EMBL/GenBank/DDBJ databases">
        <title>Genomic Encyclopedia of Type Strains, Phase IV (KMG-IV): sequencing the most valuable type-strain genomes for metagenomic binning, comparative biology and taxonomic classification.</title>
        <authorList>
            <person name="Goeker M."/>
        </authorList>
    </citation>
    <scope>NUCLEOTIDE SEQUENCE</scope>
    <source>
        <strain evidence="6">DSM 26174</strain>
    </source>
</reference>
<keyword evidence="7" id="KW-1185">Reference proteome</keyword>
<keyword evidence="3 5" id="KW-0520">NAD</keyword>
<dbReference type="InterPro" id="IPR022928">
    <property type="entry name" value="RNA_2'-PTrans_KptA"/>
</dbReference>
<name>A0AAE3XSW8_9BACT</name>
<protein>
    <recommendedName>
        <fullName evidence="5">Probable RNA 2'-phosphotransferase</fullName>
        <ecNumber evidence="5">2.7.1.-</ecNumber>
    </recommendedName>
</protein>
<dbReference type="SUPFAM" id="SSF56399">
    <property type="entry name" value="ADP-ribosylation"/>
    <property type="match status" value="1"/>
</dbReference>
<evidence type="ECO:0000256" key="2">
    <source>
        <dbReference type="ARBA" id="ARBA00022679"/>
    </source>
</evidence>
<evidence type="ECO:0000256" key="5">
    <source>
        <dbReference type="HAMAP-Rule" id="MF_00299"/>
    </source>
</evidence>
<dbReference type="GO" id="GO:0000215">
    <property type="term" value="F:tRNA 2'-phosphotransferase activity"/>
    <property type="evidence" value="ECO:0007669"/>
    <property type="project" value="TreeGrafter"/>
</dbReference>
<gene>
    <name evidence="5" type="primary">kptA</name>
    <name evidence="6" type="ORF">HNQ88_004085</name>
</gene>
<dbReference type="InterPro" id="IPR042081">
    <property type="entry name" value="RNA_2'-PTrans_C"/>
</dbReference>
<comment type="similarity">
    <text evidence="1 5">Belongs to the KptA/TPT1 family.</text>
</comment>
<evidence type="ECO:0000313" key="7">
    <source>
        <dbReference type="Proteomes" id="UP001185092"/>
    </source>
</evidence>
<evidence type="ECO:0000256" key="4">
    <source>
        <dbReference type="ARBA" id="ARBA00025212"/>
    </source>
</evidence>
<sequence length="186" mass="21196">MEGKDQKKISKFLSLVLRHQPQIIGIKLDAQGWANVEELIHKINAKGRSLDFVTLEQVVETNDKKRFGFNNDKTKIRANQGHSIDINLGYVSKTPPEVLYHGTGSKYVNSIYKSGIQKQSRHHVHLSKDLKTAISVGQRHGKPVVLEILTEKMMHEGFEFFESENGVWLTDEVPVGYFKKLEEGVR</sequence>
<dbReference type="HAMAP" id="MF_00299">
    <property type="entry name" value="KptA"/>
    <property type="match status" value="1"/>
</dbReference>
<organism evidence="6 7">
    <name type="scientific">Aureibacter tunicatorum</name>
    <dbReference type="NCBI Taxonomy" id="866807"/>
    <lineage>
        <taxon>Bacteria</taxon>
        <taxon>Pseudomonadati</taxon>
        <taxon>Bacteroidota</taxon>
        <taxon>Cytophagia</taxon>
        <taxon>Cytophagales</taxon>
        <taxon>Persicobacteraceae</taxon>
        <taxon>Aureibacter</taxon>
    </lineage>
</organism>
<dbReference type="RefSeq" id="WP_309941448.1">
    <property type="nucleotide sequence ID" value="NZ_AP025305.1"/>
</dbReference>
<dbReference type="Pfam" id="PF01885">
    <property type="entry name" value="PTS_2-RNA"/>
    <property type="match status" value="1"/>
</dbReference>
<dbReference type="Gene3D" id="1.10.10.970">
    <property type="entry name" value="RNA 2'-phosphotransferase, Tpt1/KptA family, N-terminal domain"/>
    <property type="match status" value="1"/>
</dbReference>
<proteinExistence type="inferred from homology"/>